<dbReference type="Pfam" id="PF10017">
    <property type="entry name" value="Methyltransf_33"/>
    <property type="match status" value="1"/>
</dbReference>
<evidence type="ECO:0000313" key="4">
    <source>
        <dbReference type="EMBL" id="CAB3778731.1"/>
    </source>
</evidence>
<dbReference type="PANTHER" id="PTHR43397:SF1">
    <property type="entry name" value="ERGOTHIONEINE BIOSYNTHESIS PROTEIN 1"/>
    <property type="match status" value="1"/>
</dbReference>
<dbReference type="PANTHER" id="PTHR43397">
    <property type="entry name" value="ERGOTHIONEINE BIOSYNTHESIS PROTEIN 1"/>
    <property type="match status" value="1"/>
</dbReference>
<dbReference type="GO" id="GO:0032259">
    <property type="term" value="P:methylation"/>
    <property type="evidence" value="ECO:0007669"/>
    <property type="project" value="UniProtKB-KW"/>
</dbReference>
<sequence>MAYPKLADRKRSAFAEDVRLGLTRTPQKELPSKYLYDDLGSALFDAITVLPEYGVTRAEERVLTTHANELARLVPETTLVAELGSGSGRKTRRILEALSARRRITYCPIEISPAALAHCEQALGDLARVDVAGYQYEYLDGLKRVVEERRRDGERLLVMFLGSTIGNFRRLAAAHFLRDIRHLMRPGDALILGADLLKPEPVLVGAYDDAAGVTAAFNLNLLGRLNRELGANFDLRQFAHEARFDPVAGAIEMHLRSKRDQAVRIEAAGCTINFAEGETIWTEASHKYTLEDVAYMGDVAGFSWTAQWTDAEWPFADTLFAAR</sequence>
<dbReference type="InterPro" id="IPR019257">
    <property type="entry name" value="MeTrfase_dom"/>
</dbReference>
<dbReference type="NCBIfam" id="TIGR03438">
    <property type="entry name" value="egtD_ergothio"/>
    <property type="match status" value="1"/>
</dbReference>
<dbReference type="InterPro" id="IPR051128">
    <property type="entry name" value="EgtD_Methyltrsf_superfamily"/>
</dbReference>
<dbReference type="Gene3D" id="3.40.50.150">
    <property type="entry name" value="Vaccinia Virus protein VP39"/>
    <property type="match status" value="1"/>
</dbReference>
<dbReference type="SUPFAM" id="SSF53335">
    <property type="entry name" value="S-adenosyl-L-methionine-dependent methyltransferases"/>
    <property type="match status" value="1"/>
</dbReference>
<dbReference type="InterPro" id="IPR029063">
    <property type="entry name" value="SAM-dependent_MTases_sf"/>
</dbReference>
<evidence type="ECO:0000256" key="2">
    <source>
        <dbReference type="ARBA" id="ARBA00022679"/>
    </source>
</evidence>
<organism evidence="4 5">
    <name type="scientific">Pararobbsia alpina</name>
    <dbReference type="NCBI Taxonomy" id="621374"/>
    <lineage>
        <taxon>Bacteria</taxon>
        <taxon>Pseudomonadati</taxon>
        <taxon>Pseudomonadota</taxon>
        <taxon>Betaproteobacteria</taxon>
        <taxon>Burkholderiales</taxon>
        <taxon>Burkholderiaceae</taxon>
        <taxon>Pararobbsia</taxon>
    </lineage>
</organism>
<dbReference type="AlphaFoldDB" id="A0A6S7B5M5"/>
<dbReference type="GO" id="GO:0052706">
    <property type="term" value="F:L-histidine N(alpha)-methyltransferase activity"/>
    <property type="evidence" value="ECO:0007669"/>
    <property type="project" value="UniProtKB-EC"/>
</dbReference>
<dbReference type="PIRSF" id="PIRSF018005">
    <property type="entry name" value="UCP018005"/>
    <property type="match status" value="1"/>
</dbReference>
<dbReference type="Proteomes" id="UP000494115">
    <property type="component" value="Unassembled WGS sequence"/>
</dbReference>
<name>A0A6S7B5M5_9BURK</name>
<protein>
    <submittedName>
        <fullName evidence="4">Histidine N-alpha-methyltransferase</fullName>
        <ecNumber evidence="4">2.1.1.44</ecNumber>
    </submittedName>
</protein>
<keyword evidence="1 4" id="KW-0489">Methyltransferase</keyword>
<dbReference type="InterPro" id="IPR035094">
    <property type="entry name" value="EgtD"/>
</dbReference>
<keyword evidence="2 4" id="KW-0808">Transferase</keyword>
<dbReference type="InterPro" id="IPR017804">
    <property type="entry name" value="MeTrfase_EgtD-like"/>
</dbReference>
<feature type="domain" description="Histidine-specific methyltransferase SAM-dependent" evidence="3">
    <location>
        <begin position="14"/>
        <end position="320"/>
    </location>
</feature>
<accession>A0A6S7B5M5</accession>
<dbReference type="EMBL" id="CADIKM010000002">
    <property type="protein sequence ID" value="CAB3778731.1"/>
    <property type="molecule type" value="Genomic_DNA"/>
</dbReference>
<proteinExistence type="predicted"/>
<evidence type="ECO:0000256" key="1">
    <source>
        <dbReference type="ARBA" id="ARBA00022603"/>
    </source>
</evidence>
<dbReference type="EC" id="2.1.1.44" evidence="4"/>
<evidence type="ECO:0000259" key="3">
    <source>
        <dbReference type="Pfam" id="PF10017"/>
    </source>
</evidence>
<reference evidence="4 5" key="1">
    <citation type="submission" date="2020-04" db="EMBL/GenBank/DDBJ databases">
        <authorList>
            <person name="De Canck E."/>
        </authorList>
    </citation>
    <scope>NUCLEOTIDE SEQUENCE [LARGE SCALE GENOMIC DNA]</scope>
    <source>
        <strain evidence="4 5">LMG 28138</strain>
    </source>
</reference>
<dbReference type="RefSeq" id="WP_175103123.1">
    <property type="nucleotide sequence ID" value="NZ_CADIKM010000002.1"/>
</dbReference>
<gene>
    <name evidence="4" type="primary">egtD</name>
    <name evidence="4" type="ORF">LMG28138_00570</name>
</gene>
<evidence type="ECO:0000313" key="5">
    <source>
        <dbReference type="Proteomes" id="UP000494115"/>
    </source>
</evidence>
<keyword evidence="5" id="KW-1185">Reference proteome</keyword>